<dbReference type="PROSITE" id="PS50097">
    <property type="entry name" value="BTB"/>
    <property type="match status" value="1"/>
</dbReference>
<evidence type="ECO:0000313" key="3">
    <source>
        <dbReference type="EnsemblMetazoa" id="XP_016837993"/>
    </source>
</evidence>
<dbReference type="CDD" id="cd18286">
    <property type="entry name" value="BTB2_POZ_BTBD8"/>
    <property type="match status" value="1"/>
</dbReference>
<dbReference type="EnsemblMetazoa" id="XM_016982504">
    <property type="protein sequence ID" value="XP_016837993"/>
    <property type="gene ID" value="LOC100123317"/>
</dbReference>
<feature type="compositionally biased region" description="Polar residues" evidence="1">
    <location>
        <begin position="2044"/>
        <end position="2062"/>
    </location>
</feature>
<feature type="compositionally biased region" description="Basic and acidic residues" evidence="1">
    <location>
        <begin position="1695"/>
        <end position="1705"/>
    </location>
</feature>
<evidence type="ECO:0000259" key="2">
    <source>
        <dbReference type="PROSITE" id="PS50097"/>
    </source>
</evidence>
<feature type="region of interest" description="Disordered" evidence="1">
    <location>
        <begin position="1942"/>
        <end position="2008"/>
    </location>
</feature>
<feature type="region of interest" description="Disordered" evidence="1">
    <location>
        <begin position="1295"/>
        <end position="1327"/>
    </location>
</feature>
<feature type="region of interest" description="Disordered" evidence="1">
    <location>
        <begin position="2044"/>
        <end position="2144"/>
    </location>
</feature>
<feature type="compositionally biased region" description="Polar residues" evidence="1">
    <location>
        <begin position="1942"/>
        <end position="1964"/>
    </location>
</feature>
<dbReference type="SUPFAM" id="SSF54695">
    <property type="entry name" value="POZ domain"/>
    <property type="match status" value="1"/>
</dbReference>
<feature type="compositionally biased region" description="Basic and acidic residues" evidence="1">
    <location>
        <begin position="1750"/>
        <end position="1765"/>
    </location>
</feature>
<dbReference type="Proteomes" id="UP000002358">
    <property type="component" value="Chromosome 1"/>
</dbReference>
<feature type="region of interest" description="Disordered" evidence="1">
    <location>
        <begin position="792"/>
        <end position="819"/>
    </location>
</feature>
<feature type="compositionally biased region" description="Acidic residues" evidence="1">
    <location>
        <begin position="274"/>
        <end position="286"/>
    </location>
</feature>
<feature type="region of interest" description="Disordered" evidence="1">
    <location>
        <begin position="469"/>
        <end position="540"/>
    </location>
</feature>
<dbReference type="OrthoDB" id="409642at2759"/>
<gene>
    <name evidence="3" type="primary">100123317</name>
</gene>
<feature type="compositionally biased region" description="Polar residues" evidence="1">
    <location>
        <begin position="2071"/>
        <end position="2102"/>
    </location>
</feature>
<dbReference type="CDD" id="cd18490">
    <property type="entry name" value="BACK_BTBD8"/>
    <property type="match status" value="1"/>
</dbReference>
<feature type="region of interest" description="Disordered" evidence="1">
    <location>
        <begin position="1680"/>
        <end position="1885"/>
    </location>
</feature>
<sequence>MAGSSGGRIKQDGSLVRARLSLSPTGHSRLYRKYKTIKSRCNDHRDKQESKLLYLRHINLLQQDVERIFNESLYCDLKIIHKYQEIHTNQCIVRVRAPCFYDVIKPYFSVQTKTAHCYVKQFGTYLHIKHFVRLLHTNRDVSEYEKYVIQLILISQQRKHTYDKAINFYMNYCYGDVATKSLNDKSSSSSEMADSGLETGSMVSPQETISENSSTDLDEPNEAKILARSDDDIVYAEACLPRRKFPGPIESSRVPRQMRDEISDYENRVLSDPFYDESDDDDDDDGVGSYVPTSSFEFEKPSALLLAGGNSKKNDDKLFRADRITQNGKKPNINISQHVDNSASSNYYFIDASSLNDDPDVTTPGAGPHDVNGRLAWPTTQAPVGCYIPTSRSNNFIHNDDTFKLCSRKSRNAQNHYEETAEFQTDLKLNEFLEPLAEPRKLKKQELVNDELSNTKSANKESLVVEIKEADSGESAQHSPCPDNTKLDNAQKVQEKLSRIDSEQRESDDEEEQEQEQEQAKQEDDPERRPSLIRRNTFELDANDEKLSSLRQEYERRQGTLVFQNSITQYSSHRVDDDSFFDVTAQSDSMLLDLEPPQTQPILDVVRNKYDLDNAEKESKSLSLARDDALVRSASDKLLATSDDEDISFSSLPVTINEDLSTMSPASKSKLRRNEAAPIVSGGASTADFRKATDSPIVKRKTESTPIVSGGSIILPELTKPRPKPTLSSSTTAWVVDMSDCRSNSISEKPLTKRRSAESQISTSATNFSPWTEANAKEEKQHSSLGYFVNLDDIKSPKEKPKGPFGGKHRRRPSDTGSEKNYCEFFVDLSDNKPAPARSSSVVNKKKEDDSVKAVPNAMAMSQPSDSKKNIFSMFIELGQTETTSGRSVAKSSSSSTLADKRYELTQSMDQMAASATNGVSEERKPKSGVFMFIESDSPIVRRRTLSSSRPAFKRHSWNTDKVNELQNQPQTPTQTTPQSATSIAASKRMHKRAQSLSVDRCGDLRKMLGHKSSNSSHSLNESAMLQEQQKKQEEERQQQEEQQQTQQPDLMEDSTFDYDTRDTPPNSHVEIMNDELLMSLKNRNFQELDAINEQTSKETRRKSTQQDDGCSESSVWDKTPTESTENNQTRKSETFDVISSSASGPSSASDNLDFKLADLIDATQQKLAVSSKVMKNHQDNRLHQPSHDKATKSNGKVGPPASFVRLSDLDKRPHGSSATSSMIVTTSHESSYRLSNSVTETSWIESKLVMTSRTNEPLHRTLTKKLSLSMGAGPTRSDNYDEFGNEADAEAVVSESDISSLQSSMGRSGQAGSTEETETSTSFALGKPYNRLGEDLLRMFLEEINPDVTIDVGGRRIRAHKCILSSRCQYFAAILSGGWIESAGNIISLQGYSYNAVHFALCHIYSGESCIPDSISIVELATLADMLCLEGLKEVIGFTLKVKYCHLFHKPCNGCAVGVLECMPLAAAYGLDEVYRKSLRWVTRHFVRIWPCKEFATLPRELMDKCYHQHIVHMCADNVLQTIMDCDKLLTTLPNVRWAEPVFRLASNLLDASMKYLTDNFASVLGNESFQGLDRELTWNISRLEDHLLAAAERLPPEQACKSYAKLDKMFNTKHTTDPQRMKTSSWSPLFMTLMTKIRAQVEKCLIRDAARAARTNAWLKMDLELRRHIQELACLVILPNDPPNKRPSRHSNFLKEPKERQEQKIPTSRTPPNRNLDLRRVKMAISEHNDRTLKQTPLLQTRKIMNKPKTDPLERKSQNEKLTSDTSSISRPKSWPNKMEVKSRYLEPRNRPTSKESVPTNQEKNLSQQRRKIMISSSDSSRTSSPAMKRAAEKKGLMKSVSKVPMKKDGKALSSDSLTESGSRLSLKKDSASKSLGITRPESPQLKVKEASIEPGLSIDSLADSKKKPVVKKPNNKMDTSMSTDSLMTDVTAITTPKSMATNKSSPVLGKTATNSSINQTRNYERLKKSSPPTQQRNINNTTSSTRKPARSLESSTAASRSRAAAVVDTYRGSLNLRKSLLDAAKAPDIPSRVYNSAAMTRTNLRQSSQSMRSSFAGSNKNEKKDDVTGNNQRSNSSPGSKRSPKSNITSRLTKSTIVTAKQKPNKIEDKSSNKAKSQAGDGPKFLNQSSRSGTFLKDEPTILNKSDIETAAIDV</sequence>
<dbReference type="PANTHER" id="PTHR22427:SF7">
    <property type="entry name" value="GH15728P"/>
    <property type="match status" value="1"/>
</dbReference>
<dbReference type="InterPro" id="IPR011333">
    <property type="entry name" value="SKP1/BTB/POZ_sf"/>
</dbReference>
<feature type="compositionally biased region" description="Basic and acidic residues" evidence="1">
    <location>
        <begin position="1718"/>
        <end position="1735"/>
    </location>
</feature>
<feature type="compositionally biased region" description="Basic and acidic residues" evidence="1">
    <location>
        <begin position="493"/>
        <end position="505"/>
    </location>
</feature>
<feature type="region of interest" description="Disordered" evidence="1">
    <location>
        <begin position="1093"/>
        <end position="1150"/>
    </location>
</feature>
<feature type="compositionally biased region" description="Basic and acidic residues" evidence="1">
    <location>
        <begin position="792"/>
        <end position="802"/>
    </location>
</feature>
<feature type="compositionally biased region" description="Low complexity" evidence="1">
    <location>
        <begin position="1013"/>
        <end position="1023"/>
    </location>
</feature>
<feature type="compositionally biased region" description="Basic and acidic residues" evidence="1">
    <location>
        <begin position="518"/>
        <end position="530"/>
    </location>
</feature>
<organism evidence="3 4">
    <name type="scientific">Nasonia vitripennis</name>
    <name type="common">Parasitic wasp</name>
    <dbReference type="NCBI Taxonomy" id="7425"/>
    <lineage>
        <taxon>Eukaryota</taxon>
        <taxon>Metazoa</taxon>
        <taxon>Ecdysozoa</taxon>
        <taxon>Arthropoda</taxon>
        <taxon>Hexapoda</taxon>
        <taxon>Insecta</taxon>
        <taxon>Pterygota</taxon>
        <taxon>Neoptera</taxon>
        <taxon>Endopterygota</taxon>
        <taxon>Hymenoptera</taxon>
        <taxon>Apocrita</taxon>
        <taxon>Proctotrupomorpha</taxon>
        <taxon>Chalcidoidea</taxon>
        <taxon>Pteromalidae</taxon>
        <taxon>Pteromalinae</taxon>
        <taxon>Nasonia</taxon>
    </lineage>
</organism>
<dbReference type="InterPro" id="IPR043225">
    <property type="entry name" value="BACK_BTBD8"/>
</dbReference>
<feature type="compositionally biased region" description="Low complexity" evidence="1">
    <location>
        <begin position="967"/>
        <end position="987"/>
    </location>
</feature>
<dbReference type="Gene3D" id="3.30.710.10">
    <property type="entry name" value="Potassium Channel Kv1.1, Chain A"/>
    <property type="match status" value="1"/>
</dbReference>
<feature type="compositionally biased region" description="Acidic residues" evidence="1">
    <location>
        <begin position="506"/>
        <end position="517"/>
    </location>
</feature>
<feature type="region of interest" description="Disordered" evidence="1">
    <location>
        <begin position="1171"/>
        <end position="1224"/>
    </location>
</feature>
<accession>A0A7M7ILM1</accession>
<feature type="compositionally biased region" description="Polar residues" evidence="1">
    <location>
        <begin position="1706"/>
        <end position="1715"/>
    </location>
</feature>
<feature type="compositionally biased region" description="Basic and acidic residues" evidence="1">
    <location>
        <begin position="1781"/>
        <end position="1796"/>
    </location>
</feature>
<feature type="region of interest" description="Disordered" evidence="1">
    <location>
        <begin position="1906"/>
        <end position="1925"/>
    </location>
</feature>
<dbReference type="InterPro" id="IPR000210">
    <property type="entry name" value="BTB/POZ_dom"/>
</dbReference>
<feature type="domain" description="BTB" evidence="2">
    <location>
        <begin position="1347"/>
        <end position="1414"/>
    </location>
</feature>
<dbReference type="InParanoid" id="A0A7M7ILM1"/>
<dbReference type="Pfam" id="PF26017">
    <property type="entry name" value="BACK_BTBD8"/>
    <property type="match status" value="1"/>
</dbReference>
<feature type="region of interest" description="Disordered" evidence="1">
    <location>
        <begin position="183"/>
        <end position="222"/>
    </location>
</feature>
<feature type="compositionally biased region" description="Basic and acidic residues" evidence="1">
    <location>
        <begin position="1029"/>
        <end position="1040"/>
    </location>
</feature>
<feature type="compositionally biased region" description="Polar residues" evidence="1">
    <location>
        <begin position="1973"/>
        <end position="1989"/>
    </location>
</feature>
<evidence type="ECO:0000256" key="1">
    <source>
        <dbReference type="SAM" id="MobiDB-lite"/>
    </source>
</evidence>
<name>A0A7M7ILM1_NASVI</name>
<feature type="compositionally biased region" description="Low complexity" evidence="1">
    <location>
        <begin position="1818"/>
        <end position="1827"/>
    </location>
</feature>
<proteinExistence type="predicted"/>
<dbReference type="Pfam" id="PF00651">
    <property type="entry name" value="BTB"/>
    <property type="match status" value="1"/>
</dbReference>
<feature type="compositionally biased region" description="Low complexity" evidence="1">
    <location>
        <begin position="1994"/>
        <end position="2008"/>
    </location>
</feature>
<dbReference type="EnsemblMetazoa" id="XM_032596045">
    <property type="protein sequence ID" value="XP_032451936"/>
    <property type="gene ID" value="LOC100123317"/>
</dbReference>
<reference evidence="3" key="1">
    <citation type="submission" date="2021-01" db="UniProtKB">
        <authorList>
            <consortium name="EnsemblMetazoa"/>
        </authorList>
    </citation>
    <scope>IDENTIFICATION</scope>
</reference>
<dbReference type="PANTHER" id="PTHR22427">
    <property type="entry name" value="GH15728P"/>
    <property type="match status" value="1"/>
</dbReference>
<feature type="compositionally biased region" description="Polar residues" evidence="1">
    <location>
        <begin position="1107"/>
        <end position="1128"/>
    </location>
</feature>
<evidence type="ECO:0000313" key="4">
    <source>
        <dbReference type="Proteomes" id="UP000002358"/>
    </source>
</evidence>
<dbReference type="SMART" id="SM00225">
    <property type="entry name" value="BTB"/>
    <property type="match status" value="1"/>
</dbReference>
<keyword evidence="4" id="KW-1185">Reference proteome</keyword>
<feature type="compositionally biased region" description="Polar residues" evidence="1">
    <location>
        <begin position="1797"/>
        <end position="1810"/>
    </location>
</feature>
<feature type="compositionally biased region" description="Polar residues" evidence="1">
    <location>
        <begin position="1297"/>
        <end position="1313"/>
    </location>
</feature>
<feature type="region of interest" description="Disordered" evidence="1">
    <location>
        <begin position="270"/>
        <end position="294"/>
    </location>
</feature>
<feature type="compositionally biased region" description="Basic and acidic residues" evidence="1">
    <location>
        <begin position="1177"/>
        <end position="1192"/>
    </location>
</feature>
<feature type="compositionally biased region" description="Low complexity" evidence="1">
    <location>
        <begin position="1140"/>
        <end position="1150"/>
    </location>
</feature>
<protein>
    <recommendedName>
        <fullName evidence="2">BTB domain-containing protein</fullName>
    </recommendedName>
</protein>
<feature type="region of interest" description="Disordered" evidence="1">
    <location>
        <begin position="945"/>
        <end position="1069"/>
    </location>
</feature>
<dbReference type="FunCoup" id="A0A7M7ILM1">
    <property type="interactions" value="11"/>
</dbReference>
<feature type="compositionally biased region" description="Polar residues" evidence="1">
    <location>
        <begin position="201"/>
        <end position="215"/>
    </location>
</feature>